<dbReference type="KEGG" id="cci:CC1G_09655"/>
<organism evidence="3 4">
    <name type="scientific">Coprinopsis cinerea (strain Okayama-7 / 130 / ATCC MYA-4618 / FGSC 9003)</name>
    <name type="common">Inky cap fungus</name>
    <name type="synonym">Hormographiella aspergillata</name>
    <dbReference type="NCBI Taxonomy" id="240176"/>
    <lineage>
        <taxon>Eukaryota</taxon>
        <taxon>Fungi</taxon>
        <taxon>Dikarya</taxon>
        <taxon>Basidiomycota</taxon>
        <taxon>Agaricomycotina</taxon>
        <taxon>Agaricomycetes</taxon>
        <taxon>Agaricomycetidae</taxon>
        <taxon>Agaricales</taxon>
        <taxon>Agaricineae</taxon>
        <taxon>Psathyrellaceae</taxon>
        <taxon>Coprinopsis</taxon>
    </lineage>
</organism>
<protein>
    <submittedName>
        <fullName evidence="3">Uncharacterized protein</fullName>
    </submittedName>
</protein>
<reference evidence="3 4" key="1">
    <citation type="journal article" date="2010" name="Proc. Natl. Acad. Sci. U.S.A.">
        <title>Insights into evolution of multicellular fungi from the assembled chromosomes of the mushroom Coprinopsis cinerea (Coprinus cinereus).</title>
        <authorList>
            <person name="Stajich J.E."/>
            <person name="Wilke S.K."/>
            <person name="Ahren D."/>
            <person name="Au C.H."/>
            <person name="Birren B.W."/>
            <person name="Borodovsky M."/>
            <person name="Burns C."/>
            <person name="Canback B."/>
            <person name="Casselton L.A."/>
            <person name="Cheng C.K."/>
            <person name="Deng J."/>
            <person name="Dietrich F.S."/>
            <person name="Fargo D.C."/>
            <person name="Farman M.L."/>
            <person name="Gathman A.C."/>
            <person name="Goldberg J."/>
            <person name="Guigo R."/>
            <person name="Hoegger P.J."/>
            <person name="Hooker J.B."/>
            <person name="Huggins A."/>
            <person name="James T.Y."/>
            <person name="Kamada T."/>
            <person name="Kilaru S."/>
            <person name="Kodira C."/>
            <person name="Kues U."/>
            <person name="Kupfer D."/>
            <person name="Kwan H.S."/>
            <person name="Lomsadze A."/>
            <person name="Li W."/>
            <person name="Lilly W.W."/>
            <person name="Ma L.J."/>
            <person name="Mackey A.J."/>
            <person name="Manning G."/>
            <person name="Martin F."/>
            <person name="Muraguchi H."/>
            <person name="Natvig D.O."/>
            <person name="Palmerini H."/>
            <person name="Ramesh M.A."/>
            <person name="Rehmeyer C.J."/>
            <person name="Roe B.A."/>
            <person name="Shenoy N."/>
            <person name="Stanke M."/>
            <person name="Ter-Hovhannisyan V."/>
            <person name="Tunlid A."/>
            <person name="Velagapudi R."/>
            <person name="Vision T.J."/>
            <person name="Zeng Q."/>
            <person name="Zolan M.E."/>
            <person name="Pukkila P.J."/>
        </authorList>
    </citation>
    <scope>NUCLEOTIDE SEQUENCE [LARGE SCALE GENOMIC DNA]</scope>
    <source>
        <strain evidence="4">Okayama-7 / 130 / ATCC MYA-4618 / FGSC 9003</strain>
    </source>
</reference>
<name>A8P9E1_COPC7</name>
<dbReference type="InParanoid" id="A8P9E1"/>
<dbReference type="GeneID" id="6016371"/>
<feature type="region of interest" description="Disordered" evidence="1">
    <location>
        <begin position="34"/>
        <end position="54"/>
    </location>
</feature>
<evidence type="ECO:0000256" key="1">
    <source>
        <dbReference type="SAM" id="MobiDB-lite"/>
    </source>
</evidence>
<dbReference type="VEuPathDB" id="FungiDB:CC1G_09655"/>
<keyword evidence="2" id="KW-0732">Signal</keyword>
<gene>
    <name evidence="3" type="ORF">CC1G_09655</name>
</gene>
<sequence>MKTIKTMSVVLAIVSTFVCAAPVPEPVGNANLIREAQPDPIPNPGPQCPRQACA</sequence>
<dbReference type="AlphaFoldDB" id="A8P9E1"/>
<feature type="chain" id="PRO_5002727720" evidence="2">
    <location>
        <begin position="21"/>
        <end position="54"/>
    </location>
</feature>
<evidence type="ECO:0000256" key="2">
    <source>
        <dbReference type="SAM" id="SignalP"/>
    </source>
</evidence>
<accession>A8P9E1</accession>
<comment type="caution">
    <text evidence="3">The sequence shown here is derived from an EMBL/GenBank/DDBJ whole genome shotgun (WGS) entry which is preliminary data.</text>
</comment>
<keyword evidence="4" id="KW-1185">Reference proteome</keyword>
<dbReference type="EMBL" id="AACS02000011">
    <property type="protein sequence ID" value="EAU82053.1"/>
    <property type="molecule type" value="Genomic_DNA"/>
</dbReference>
<evidence type="ECO:0000313" key="4">
    <source>
        <dbReference type="Proteomes" id="UP000001861"/>
    </source>
</evidence>
<dbReference type="RefSeq" id="XP_001839752.1">
    <property type="nucleotide sequence ID" value="XM_001839700.1"/>
</dbReference>
<feature type="signal peptide" evidence="2">
    <location>
        <begin position="1"/>
        <end position="20"/>
    </location>
</feature>
<proteinExistence type="predicted"/>
<dbReference type="Proteomes" id="UP000001861">
    <property type="component" value="Unassembled WGS sequence"/>
</dbReference>
<evidence type="ECO:0000313" key="3">
    <source>
        <dbReference type="EMBL" id="EAU82053.1"/>
    </source>
</evidence>